<reference evidence="2" key="1">
    <citation type="submission" date="2017-07" db="EMBL/GenBank/DDBJ databases">
        <title>The cable genome - Insights into the physiology and evolution of filamentous bacteria capable of sulfide oxidation via long distance electron transfer.</title>
        <authorList>
            <person name="Thorup C."/>
            <person name="Bjerg J.T."/>
            <person name="Schreiber L."/>
            <person name="Nielsen L.P."/>
            <person name="Kjeldsen K.U."/>
            <person name="Boesen T."/>
            <person name="Boggild A."/>
            <person name="Meysman F."/>
            <person name="Geelhoed J."/>
            <person name="Schramm A."/>
        </authorList>
    </citation>
    <scope>NUCLEOTIDE SEQUENCE [LARGE SCALE GENOMIC DNA]</scope>
    <source>
        <strain evidence="2">GS</strain>
    </source>
</reference>
<dbReference type="Proteomes" id="UP000316238">
    <property type="component" value="Unassembled WGS sequence"/>
</dbReference>
<dbReference type="AlphaFoldDB" id="A0A521G450"/>
<evidence type="ECO:0000313" key="2">
    <source>
        <dbReference type="EMBL" id="TAA75795.1"/>
    </source>
</evidence>
<dbReference type="CDD" id="cd00761">
    <property type="entry name" value="Glyco_tranf_GTA_type"/>
    <property type="match status" value="1"/>
</dbReference>
<name>A0A521G450_9BACT</name>
<accession>A0A521G450</accession>
<keyword evidence="3" id="KW-1185">Reference proteome</keyword>
<dbReference type="PANTHER" id="PTHR43685:SF13">
    <property type="entry name" value="O ANTIGEN BIOSYNTHESIS RHAMNOSYLTRANSFERASE RFBN"/>
    <property type="match status" value="1"/>
</dbReference>
<dbReference type="GO" id="GO:0016757">
    <property type="term" value="F:glycosyltransferase activity"/>
    <property type="evidence" value="ECO:0007669"/>
    <property type="project" value="UniProtKB-KW"/>
</dbReference>
<proteinExistence type="predicted"/>
<dbReference type="PANTHER" id="PTHR43685">
    <property type="entry name" value="GLYCOSYLTRANSFERASE"/>
    <property type="match status" value="1"/>
</dbReference>
<dbReference type="InterPro" id="IPR001173">
    <property type="entry name" value="Glyco_trans_2-like"/>
</dbReference>
<evidence type="ECO:0000313" key="3">
    <source>
        <dbReference type="Proteomes" id="UP000316238"/>
    </source>
</evidence>
<dbReference type="Gene3D" id="3.90.550.10">
    <property type="entry name" value="Spore Coat Polysaccharide Biosynthesis Protein SpsA, Chain A"/>
    <property type="match status" value="1"/>
</dbReference>
<organism evidence="2 3">
    <name type="scientific">Candidatus Electronema aureum</name>
    <dbReference type="NCBI Taxonomy" id="2005002"/>
    <lineage>
        <taxon>Bacteria</taxon>
        <taxon>Pseudomonadati</taxon>
        <taxon>Thermodesulfobacteriota</taxon>
        <taxon>Desulfobulbia</taxon>
        <taxon>Desulfobulbales</taxon>
        <taxon>Desulfobulbaceae</taxon>
        <taxon>Candidatus Electronema</taxon>
    </lineage>
</organism>
<keyword evidence="2" id="KW-0808">Transferase</keyword>
<sequence length="311" mass="35960">MTISLIIPTWNGGKWLNELLTQLARQTVLPDEIVLVDSGSTDDTLAIVQRHIGQNPRIRLLEIKQHDFDHGGTRAWAAQQTTGEILVYMTQDAIPAADNALEFLIRPFQDNKQLAATYGRQLPALDATLFSEHLRRFNYPEHSQLRRRGDALVFGFKTIFISNSFAAWRRELLAAQGYFPQQLLFGEDTLALAKLIENGYHVQYVSEAVVRHSHNYSIWQDVQRYFDIGVFHTEQQAQLMQFGGPGGTGRKYVLSELTLLLERQQYHLLPEWFLRNLGKFIAYNMGKRYRQLPRSWAKKLSMNPRWQGWTV</sequence>
<dbReference type="InterPro" id="IPR029044">
    <property type="entry name" value="Nucleotide-diphossugar_trans"/>
</dbReference>
<feature type="domain" description="Glycosyltransferase 2-like" evidence="1">
    <location>
        <begin position="4"/>
        <end position="173"/>
    </location>
</feature>
<keyword evidence="2" id="KW-0328">Glycosyltransferase</keyword>
<comment type="caution">
    <text evidence="2">The sequence shown here is derived from an EMBL/GenBank/DDBJ whole genome shotgun (WGS) entry which is preliminary data.</text>
</comment>
<dbReference type="EMBL" id="NQJD01000003">
    <property type="protein sequence ID" value="TAA75795.1"/>
    <property type="molecule type" value="Genomic_DNA"/>
</dbReference>
<dbReference type="InterPro" id="IPR050834">
    <property type="entry name" value="Glycosyltransf_2"/>
</dbReference>
<protein>
    <submittedName>
        <fullName evidence="2">Rhamnosyltransferase</fullName>
        <ecNumber evidence="2">2.4.1.-</ecNumber>
    </submittedName>
</protein>
<dbReference type="Pfam" id="PF00535">
    <property type="entry name" value="Glycos_transf_2"/>
    <property type="match status" value="1"/>
</dbReference>
<dbReference type="SUPFAM" id="SSF53448">
    <property type="entry name" value="Nucleotide-diphospho-sugar transferases"/>
    <property type="match status" value="1"/>
</dbReference>
<evidence type="ECO:0000259" key="1">
    <source>
        <dbReference type="Pfam" id="PF00535"/>
    </source>
</evidence>
<dbReference type="EC" id="2.4.1.-" evidence="2"/>
<dbReference type="GO" id="GO:0044010">
    <property type="term" value="P:single-species biofilm formation"/>
    <property type="evidence" value="ECO:0007669"/>
    <property type="project" value="TreeGrafter"/>
</dbReference>
<gene>
    <name evidence="2" type="ORF">CDV28_10334</name>
</gene>